<sequence>MQFRVVQIAQTLAGHHDNIQTGQQLLIEPEGIPDQAFQAVTLDGKLDAFLADHQPQAGMVETVATSEKEYVLAGGFAAG</sequence>
<evidence type="ECO:0000313" key="2">
    <source>
        <dbReference type="Proteomes" id="UP000744555"/>
    </source>
</evidence>
<proteinExistence type="predicted"/>
<comment type="caution">
    <text evidence="1">The sequence shown here is derived from an EMBL/GenBank/DDBJ whole genome shotgun (WGS) entry which is preliminary data.</text>
</comment>
<reference evidence="1 2" key="1">
    <citation type="submission" date="2016-06" db="EMBL/GenBank/DDBJ databases">
        <authorList>
            <person name="Ramos C."/>
            <person name="Pintado A."/>
            <person name="Crespo-Gomez J.I."/>
        </authorList>
    </citation>
    <scope>NUCLEOTIDE SEQUENCE [LARGE SCALE GENOMIC DNA]</scope>
    <source>
        <strain evidence="1 2">AVO110</strain>
    </source>
</reference>
<dbReference type="Proteomes" id="UP000744555">
    <property type="component" value="Unassembled WGS sequence"/>
</dbReference>
<accession>A0ABR7S742</accession>
<dbReference type="EMBL" id="LZEU01000001">
    <property type="protein sequence ID" value="MBC9252999.1"/>
    <property type="molecule type" value="Genomic_DNA"/>
</dbReference>
<keyword evidence="2" id="KW-1185">Reference proteome</keyword>
<protein>
    <submittedName>
        <fullName evidence="1">Uncharacterized protein</fullName>
    </submittedName>
</protein>
<gene>
    <name evidence="1" type="ORF">A9179_22280</name>
</gene>
<organism evidence="1 2">
    <name type="scientific">Aquipseudomonas alcaligenes</name>
    <name type="common">Pseudomonas alcaligenes</name>
    <dbReference type="NCBI Taxonomy" id="43263"/>
    <lineage>
        <taxon>Bacteria</taxon>
        <taxon>Pseudomonadati</taxon>
        <taxon>Pseudomonadota</taxon>
        <taxon>Gammaproteobacteria</taxon>
        <taxon>Pseudomonadales</taxon>
        <taxon>Pseudomonadaceae</taxon>
        <taxon>Aquipseudomonas</taxon>
    </lineage>
</organism>
<name>A0ABR7S742_AQUAC</name>
<evidence type="ECO:0000313" key="1">
    <source>
        <dbReference type="EMBL" id="MBC9252999.1"/>
    </source>
</evidence>